<keyword evidence="1" id="KW-0812">Transmembrane</keyword>
<dbReference type="EMBL" id="CAEFZW010000010">
    <property type="protein sequence ID" value="CAB4256485.1"/>
    <property type="molecule type" value="Genomic_DNA"/>
</dbReference>
<evidence type="ECO:0000313" key="3">
    <source>
        <dbReference type="Proteomes" id="UP000644660"/>
    </source>
</evidence>
<dbReference type="AlphaFoldDB" id="A0A8H2VJI4"/>
<evidence type="ECO:0000256" key="1">
    <source>
        <dbReference type="SAM" id="Phobius"/>
    </source>
</evidence>
<sequence length="234" mass="26760">MSELPLYTPVATTTQAQDIKNQPISTNDEQFMSIYLPFKVFNSKFRFFWYHYWTPLINKLLTVSFVGFFTTCFIVSPRVSVILPTVLLSICIVIVAILTGCNTFGIGDRLSLLDFNAKKAFLTDVINEAPDYRIKRWNIIAARMNKFLYDEEIFPNYYTLYDGRDCLNMYNFLVASLKPSGFHGALQQFFGFSKALTNSNESSSVRDVDEITVDLLTGLVVRAQEVIRTSIENL</sequence>
<dbReference type="InterPro" id="IPR001142">
    <property type="entry name" value="DUP/COS"/>
</dbReference>
<name>A0A8H2VJI4_9SACH</name>
<evidence type="ECO:0000313" key="2">
    <source>
        <dbReference type="EMBL" id="CAB4256485.1"/>
    </source>
</evidence>
<dbReference type="RefSeq" id="XP_041408329.1">
    <property type="nucleotide sequence ID" value="XM_041552395.1"/>
</dbReference>
<keyword evidence="3" id="KW-1185">Reference proteome</keyword>
<organism evidence="2 3">
    <name type="scientific">Maudiozyma barnettii</name>
    <dbReference type="NCBI Taxonomy" id="61262"/>
    <lineage>
        <taxon>Eukaryota</taxon>
        <taxon>Fungi</taxon>
        <taxon>Dikarya</taxon>
        <taxon>Ascomycota</taxon>
        <taxon>Saccharomycotina</taxon>
        <taxon>Saccharomycetes</taxon>
        <taxon>Saccharomycetales</taxon>
        <taxon>Saccharomycetaceae</taxon>
        <taxon>Maudiozyma</taxon>
    </lineage>
</organism>
<dbReference type="GeneID" id="64859563"/>
<feature type="transmembrane region" description="Helical" evidence="1">
    <location>
        <begin position="56"/>
        <end position="76"/>
    </location>
</feature>
<accession>A0A8H2VJI4</accession>
<keyword evidence="1" id="KW-1133">Transmembrane helix</keyword>
<reference evidence="2 3" key="1">
    <citation type="submission" date="2020-05" db="EMBL/GenBank/DDBJ databases">
        <authorList>
            <person name="Casaregola S."/>
            <person name="Devillers H."/>
            <person name="Grondin C."/>
        </authorList>
    </citation>
    <scope>NUCLEOTIDE SEQUENCE [LARGE SCALE GENOMIC DNA]</scope>
    <source>
        <strain evidence="2 3">CLIB 1767</strain>
    </source>
</reference>
<dbReference type="Proteomes" id="UP000644660">
    <property type="component" value="Unassembled WGS sequence"/>
</dbReference>
<protein>
    <submittedName>
        <fullName evidence="2">Similar to Saccharomyces cerevisiae YHL044W Putative integral membrane protein, member of DUP240 gene family</fullName>
    </submittedName>
</protein>
<proteinExistence type="predicted"/>
<comment type="caution">
    <text evidence="2">The sequence shown here is derived from an EMBL/GenBank/DDBJ whole genome shotgun (WGS) entry which is preliminary data.</text>
</comment>
<feature type="transmembrane region" description="Helical" evidence="1">
    <location>
        <begin position="82"/>
        <end position="101"/>
    </location>
</feature>
<gene>
    <name evidence="2" type="ORF">KABA2_10S00132</name>
</gene>
<dbReference type="OrthoDB" id="4036062at2759"/>
<keyword evidence="1" id="KW-0472">Membrane</keyword>
<dbReference type="Pfam" id="PF00674">
    <property type="entry name" value="DUP"/>
    <property type="match status" value="1"/>
</dbReference>